<feature type="binding site" evidence="9 12">
    <location>
        <position position="189"/>
    </location>
    <ligand>
        <name>FMN</name>
        <dbReference type="ChEBI" id="CHEBI:58210"/>
    </ligand>
</feature>
<evidence type="ECO:0000256" key="4">
    <source>
        <dbReference type="ARBA" id="ARBA00022643"/>
    </source>
</evidence>
<dbReference type="Pfam" id="PF01207">
    <property type="entry name" value="Dus"/>
    <property type="match status" value="1"/>
</dbReference>
<dbReference type="EMBL" id="OOEF01000044">
    <property type="protein sequence ID" value="SPK70356.1"/>
    <property type="molecule type" value="Genomic_DNA"/>
</dbReference>
<dbReference type="PANTHER" id="PTHR45846:SF1">
    <property type="entry name" value="TRNA-DIHYDROURIDINE(47) SYNTHASE [NAD(P)(+)]-LIKE"/>
    <property type="match status" value="1"/>
</dbReference>
<organism evidence="15 16">
    <name type="scientific">Cupriavidus taiwanensis</name>
    <dbReference type="NCBI Taxonomy" id="164546"/>
    <lineage>
        <taxon>Bacteria</taxon>
        <taxon>Pseudomonadati</taxon>
        <taxon>Pseudomonadota</taxon>
        <taxon>Betaproteobacteria</taxon>
        <taxon>Burkholderiales</taxon>
        <taxon>Burkholderiaceae</taxon>
        <taxon>Cupriavidus</taxon>
    </lineage>
</organism>
<dbReference type="Proteomes" id="UP000255505">
    <property type="component" value="Unassembled WGS sequence"/>
</dbReference>
<keyword evidence="12" id="KW-0547">Nucleotide-binding</keyword>
<comment type="cofactor">
    <cofactor evidence="1 9 10 12">
        <name>FMN</name>
        <dbReference type="ChEBI" id="CHEBI:58210"/>
    </cofactor>
</comment>
<dbReference type="HAMAP" id="MF_02043">
    <property type="entry name" value="DusC_subfam"/>
    <property type="match status" value="1"/>
</dbReference>
<dbReference type="GO" id="GO:0017150">
    <property type="term" value="F:tRNA dihydrouridine synthase activity"/>
    <property type="evidence" value="ECO:0007669"/>
    <property type="project" value="UniProtKB-UniRule"/>
</dbReference>
<feature type="site" description="Interacts with tRNA" evidence="9">
    <location>
        <position position="226"/>
    </location>
</feature>
<name>A0A375IH65_9BURK</name>
<evidence type="ECO:0000313" key="15">
    <source>
        <dbReference type="EMBL" id="SPK72545.1"/>
    </source>
</evidence>
<sequence length="370" mass="39417">MRALAPSGASVSHLSAAAQFGTRLVCAASHVLRFPIFLSGAGACGAFRAMSRLFLAPMEGLADYVLRDVLTDTGGYDGCVSEFVRVTGSLLPARVYQRDTPEILSGGRTRSGTPMVIQLLGSDPGWLARNAAYAATLSPHGIDLNFGCPAKVVNRHGGGAMLLADPALLNRIVASVRAAVPANVPVTAKMRLGVSDTALAIDCATALAEGGAASLVVHARTRDHGYRPPAHWDWIARIAAAVDIPVIANGEVWTVADWARCREVSGCADVMIGRGAVSDPFLALRIRGQMPGTPSAQEWPLVLRRIAAYLDKLHARIASCHEHGRVKLWLSYLKRTWPQAGELHAAIRRVQDSREIAQVLQGMQGRVTSA</sequence>
<dbReference type="AlphaFoldDB" id="A0A375IH65"/>
<proteinExistence type="inferred from homology"/>
<dbReference type="InterPro" id="IPR013785">
    <property type="entry name" value="Aldolase_TIM"/>
</dbReference>
<evidence type="ECO:0000256" key="5">
    <source>
        <dbReference type="ARBA" id="ARBA00022694"/>
    </source>
</evidence>
<comment type="function">
    <text evidence="9">Catalyzes the synthesis of 5,6-dihydrouridine (D), a modified base found in the D-loop of most tRNAs, via the reduction of the C5-C6 double bond in target uridines. Specifically modifies U16 in tRNAs.</text>
</comment>
<keyword evidence="6 9" id="KW-0521">NADP</keyword>
<protein>
    <recommendedName>
        <fullName evidence="9">tRNA-dihydrouridine(16) synthase</fullName>
        <ecNumber evidence="9">1.3.1.-</ecNumber>
    </recommendedName>
    <alternativeName>
        <fullName evidence="9">U16-specific dihydrouridine synthase</fullName>
        <shortName evidence="9">U16-specific Dus</shortName>
    </alternativeName>
    <alternativeName>
        <fullName evidence="9">tRNA-dihydrouridine synthase C</fullName>
    </alternativeName>
</protein>
<feature type="site" description="Interacts with tRNA" evidence="9">
    <location>
        <position position="145"/>
    </location>
</feature>
<accession>A0A375IH65</accession>
<evidence type="ECO:0000256" key="8">
    <source>
        <dbReference type="ARBA" id="ARBA00023002"/>
    </source>
</evidence>
<feature type="active site" description="Proton donor" evidence="9 11">
    <location>
        <position position="148"/>
    </location>
</feature>
<comment type="catalytic activity">
    <reaction evidence="9">
        <text>5,6-dihydrouridine(16) in tRNA + NAD(+) = uridine(16) in tRNA + NADH + H(+)</text>
        <dbReference type="Rhea" id="RHEA:53380"/>
        <dbReference type="Rhea" id="RHEA-COMP:13543"/>
        <dbReference type="Rhea" id="RHEA-COMP:13544"/>
        <dbReference type="ChEBI" id="CHEBI:15378"/>
        <dbReference type="ChEBI" id="CHEBI:57540"/>
        <dbReference type="ChEBI" id="CHEBI:57945"/>
        <dbReference type="ChEBI" id="CHEBI:65315"/>
        <dbReference type="ChEBI" id="CHEBI:74443"/>
    </reaction>
</comment>
<feature type="site" description="Interacts with tRNA; defines subfamily-specific binding signature" evidence="9">
    <location>
        <position position="348"/>
    </location>
</feature>
<dbReference type="InterPro" id="IPR018517">
    <property type="entry name" value="tRNA_hU_synthase_CS"/>
</dbReference>
<dbReference type="PANTHER" id="PTHR45846">
    <property type="entry name" value="TRNA-DIHYDROURIDINE(47) SYNTHASE [NAD(P)(+)]-LIKE"/>
    <property type="match status" value="1"/>
</dbReference>
<evidence type="ECO:0000256" key="2">
    <source>
        <dbReference type="ARBA" id="ARBA00022555"/>
    </source>
</evidence>
<dbReference type="PIRSF" id="PIRSF006621">
    <property type="entry name" value="Dus"/>
    <property type="match status" value="1"/>
</dbReference>
<dbReference type="PROSITE" id="PS01136">
    <property type="entry name" value="UPF0034"/>
    <property type="match status" value="1"/>
</dbReference>
<feature type="site" description="Interacts with tRNA; defines subfamily-specific binding signature" evidence="9">
    <location>
        <position position="85"/>
    </location>
</feature>
<evidence type="ECO:0000256" key="9">
    <source>
        <dbReference type="HAMAP-Rule" id="MF_02043"/>
    </source>
</evidence>
<feature type="binding site" evidence="12">
    <location>
        <position position="218"/>
    </location>
    <ligand>
        <name>FMN</name>
        <dbReference type="ChEBI" id="CHEBI:58210"/>
    </ligand>
</feature>
<evidence type="ECO:0000259" key="13">
    <source>
        <dbReference type="Pfam" id="PF01207"/>
    </source>
</evidence>
<dbReference type="GO" id="GO:0050660">
    <property type="term" value="F:flavin adenine dinucleotide binding"/>
    <property type="evidence" value="ECO:0007669"/>
    <property type="project" value="InterPro"/>
</dbReference>
<comment type="catalytic activity">
    <reaction evidence="9">
        <text>5,6-dihydrouridine(16) in tRNA + NADP(+) = uridine(16) in tRNA + NADPH + H(+)</text>
        <dbReference type="Rhea" id="RHEA:53376"/>
        <dbReference type="Rhea" id="RHEA-COMP:13543"/>
        <dbReference type="Rhea" id="RHEA-COMP:13544"/>
        <dbReference type="ChEBI" id="CHEBI:15378"/>
        <dbReference type="ChEBI" id="CHEBI:57783"/>
        <dbReference type="ChEBI" id="CHEBI:58349"/>
        <dbReference type="ChEBI" id="CHEBI:65315"/>
        <dbReference type="ChEBI" id="CHEBI:74443"/>
    </reaction>
</comment>
<gene>
    <name evidence="9 15" type="primary">dusC</name>
    <name evidence="15" type="ORF">CT19425_70245</name>
    <name evidence="14" type="ORF">CT19425_U490013</name>
</gene>
<dbReference type="Gene3D" id="3.20.20.70">
    <property type="entry name" value="Aldolase class I"/>
    <property type="match status" value="1"/>
</dbReference>
<keyword evidence="5 9" id="KW-0819">tRNA processing</keyword>
<comment type="similarity">
    <text evidence="9">Belongs to the Dus family. DusC subfamily.</text>
</comment>
<dbReference type="GO" id="GO:0000049">
    <property type="term" value="F:tRNA binding"/>
    <property type="evidence" value="ECO:0007669"/>
    <property type="project" value="UniProtKB-UniRule"/>
</dbReference>
<keyword evidence="3 9" id="KW-0285">Flavoprotein</keyword>
<feature type="binding site" evidence="9 12">
    <location>
        <begin position="273"/>
        <end position="274"/>
    </location>
    <ligand>
        <name>FMN</name>
        <dbReference type="ChEBI" id="CHEBI:58210"/>
    </ligand>
</feature>
<keyword evidence="8 9" id="KW-0560">Oxidoreductase</keyword>
<evidence type="ECO:0000313" key="14">
    <source>
        <dbReference type="EMBL" id="SPK70356.1"/>
    </source>
</evidence>
<feature type="site" description="Interacts with tRNA; defines subfamily-specific binding signature" evidence="9">
    <location>
        <position position="325"/>
    </location>
</feature>
<feature type="site" description="Interacts with tRNA" evidence="9">
    <location>
        <position position="332"/>
    </location>
</feature>
<dbReference type="SUPFAM" id="SSF51395">
    <property type="entry name" value="FMN-linked oxidoreductases"/>
    <property type="match status" value="1"/>
</dbReference>
<evidence type="ECO:0000256" key="12">
    <source>
        <dbReference type="PIRSR" id="PIRSR006621-2"/>
    </source>
</evidence>
<evidence type="ECO:0000313" key="16">
    <source>
        <dbReference type="Proteomes" id="UP000255505"/>
    </source>
</evidence>
<comment type="similarity">
    <text evidence="10">Belongs to the dus family.</text>
</comment>
<dbReference type="EMBL" id="LT991976">
    <property type="protein sequence ID" value="SPK72545.1"/>
    <property type="molecule type" value="Genomic_DNA"/>
</dbReference>
<dbReference type="InterPro" id="IPR042270">
    <property type="entry name" value="DusC_C"/>
</dbReference>
<evidence type="ECO:0000256" key="3">
    <source>
        <dbReference type="ARBA" id="ARBA00022630"/>
    </source>
</evidence>
<dbReference type="InterPro" id="IPR035587">
    <property type="entry name" value="DUS-like_FMN-bd"/>
</dbReference>
<dbReference type="EC" id="1.3.1.-" evidence="9"/>
<evidence type="ECO:0000256" key="10">
    <source>
        <dbReference type="PIRNR" id="PIRNR006621"/>
    </source>
</evidence>
<feature type="binding site" evidence="9 12">
    <location>
        <position position="118"/>
    </location>
    <ligand>
        <name>FMN</name>
        <dbReference type="ChEBI" id="CHEBI:58210"/>
    </ligand>
</feature>
<dbReference type="InterPro" id="IPR032886">
    <property type="entry name" value="DusC"/>
</dbReference>
<reference evidence="15 16" key="1">
    <citation type="submission" date="2018-01" db="EMBL/GenBank/DDBJ databases">
        <authorList>
            <person name="Gaut B.S."/>
            <person name="Morton B.R."/>
            <person name="Clegg M.T."/>
            <person name="Duvall M.R."/>
        </authorList>
    </citation>
    <scope>NUCLEOTIDE SEQUENCE [LARGE SCALE GENOMIC DNA]</scope>
    <source>
        <strain evidence="15">Cupriavidus taiwanensis LMG 19425</strain>
    </source>
</reference>
<dbReference type="CDD" id="cd02801">
    <property type="entry name" value="DUS_like_FMN"/>
    <property type="match status" value="1"/>
</dbReference>
<evidence type="ECO:0000256" key="11">
    <source>
        <dbReference type="PIRSR" id="PIRSR006621-1"/>
    </source>
</evidence>
<dbReference type="Gene3D" id="1.20.225.30">
    <property type="entry name" value="Dihydrouridine synthase, C-terminal recognition domain"/>
    <property type="match status" value="1"/>
</dbReference>
<dbReference type="GO" id="GO:0010181">
    <property type="term" value="F:FMN binding"/>
    <property type="evidence" value="ECO:0007669"/>
    <property type="project" value="UniProtKB-UniRule"/>
</dbReference>
<dbReference type="InterPro" id="IPR001269">
    <property type="entry name" value="DUS_fam"/>
</dbReference>
<feature type="domain" description="DUS-like FMN-binding" evidence="13">
    <location>
        <begin position="55"/>
        <end position="319"/>
    </location>
</feature>
<keyword evidence="4 9" id="KW-0288">FMN</keyword>
<feature type="site" description="Interacts with tRNA; defines subfamily-specific binding signature" evidence="9">
    <location>
        <position position="327"/>
    </location>
</feature>
<evidence type="ECO:0000256" key="6">
    <source>
        <dbReference type="ARBA" id="ARBA00022857"/>
    </source>
</evidence>
<keyword evidence="2 9" id="KW-0820">tRNA-binding</keyword>
<dbReference type="Proteomes" id="UP000255505">
    <property type="component" value="Chromosome I"/>
</dbReference>
<evidence type="ECO:0000256" key="1">
    <source>
        <dbReference type="ARBA" id="ARBA00001917"/>
    </source>
</evidence>
<evidence type="ECO:0000256" key="7">
    <source>
        <dbReference type="ARBA" id="ARBA00022884"/>
    </source>
</evidence>
<feature type="binding site" evidence="9">
    <location>
        <begin position="249"/>
        <end position="251"/>
    </location>
    <ligand>
        <name>FMN</name>
        <dbReference type="ChEBI" id="CHEBI:58210"/>
    </ligand>
</feature>
<keyword evidence="7 9" id="KW-0694">RNA-binding</keyword>